<evidence type="ECO:0000313" key="2">
    <source>
        <dbReference type="EMBL" id="SFA73564.1"/>
    </source>
</evidence>
<sequence length="115" mass="12737">MIGVVIWSDRVDRKAVIWCEDHGNLAYLNNEGEMPEALPELEEGDIVKFRLQERQSIRLAHDVAVVETEGYTGLSGALKATADREPAAPVETNSNPRMGNVVRLPRRGIPMARTA</sequence>
<accession>A0A1I0VAZ4</accession>
<evidence type="ECO:0000256" key="1">
    <source>
        <dbReference type="SAM" id="MobiDB-lite"/>
    </source>
</evidence>
<evidence type="ECO:0008006" key="4">
    <source>
        <dbReference type="Google" id="ProtNLM"/>
    </source>
</evidence>
<name>A0A1I0VAZ4_9RHOB</name>
<reference evidence="2 3" key="1">
    <citation type="submission" date="2016-10" db="EMBL/GenBank/DDBJ databases">
        <authorList>
            <person name="de Groot N.N."/>
        </authorList>
    </citation>
    <scope>NUCLEOTIDE SEQUENCE [LARGE SCALE GENOMIC DNA]</scope>
    <source>
        <strain evidence="2 3">DSM 29316</strain>
    </source>
</reference>
<proteinExistence type="predicted"/>
<dbReference type="AlphaFoldDB" id="A0A1I0VAZ4"/>
<dbReference type="OrthoDB" id="7868545at2"/>
<gene>
    <name evidence="2" type="ORF">SAMN05421688_0478</name>
</gene>
<organism evidence="2 3">
    <name type="scientific">Poseidonocella pacifica</name>
    <dbReference type="NCBI Taxonomy" id="871651"/>
    <lineage>
        <taxon>Bacteria</taxon>
        <taxon>Pseudomonadati</taxon>
        <taxon>Pseudomonadota</taxon>
        <taxon>Alphaproteobacteria</taxon>
        <taxon>Rhodobacterales</taxon>
        <taxon>Roseobacteraceae</taxon>
        <taxon>Poseidonocella</taxon>
    </lineage>
</organism>
<dbReference type="Proteomes" id="UP000198796">
    <property type="component" value="Unassembled WGS sequence"/>
</dbReference>
<dbReference type="RefSeq" id="WP_092060218.1">
    <property type="nucleotide sequence ID" value="NZ_FOJU01000001.1"/>
</dbReference>
<keyword evidence="3" id="KW-1185">Reference proteome</keyword>
<dbReference type="EMBL" id="FOJU01000001">
    <property type="protein sequence ID" value="SFA73564.1"/>
    <property type="molecule type" value="Genomic_DNA"/>
</dbReference>
<feature type="region of interest" description="Disordered" evidence="1">
    <location>
        <begin position="82"/>
        <end position="105"/>
    </location>
</feature>
<protein>
    <recommendedName>
        <fullName evidence="4">Cold shock protein, CspA family</fullName>
    </recommendedName>
</protein>
<dbReference type="STRING" id="871651.SAMN05421688_0478"/>
<evidence type="ECO:0000313" key="3">
    <source>
        <dbReference type="Proteomes" id="UP000198796"/>
    </source>
</evidence>